<reference evidence="4" key="2">
    <citation type="submission" date="2016-05" db="EMBL/GenBank/DDBJ databases">
        <title>Comparative analysis highlights variable genome content of wheat rusts and divergence of the mating loci.</title>
        <authorList>
            <person name="Cuomo C.A."/>
            <person name="Bakkeren G."/>
            <person name="Szabo L."/>
            <person name="Khalil H."/>
            <person name="Joly D."/>
            <person name="Goldberg J."/>
            <person name="Young S."/>
            <person name="Zeng Q."/>
            <person name="Fellers J."/>
        </authorList>
    </citation>
    <scope>NUCLEOTIDE SEQUENCE [LARGE SCALE GENOMIC DNA]</scope>
    <source>
        <strain evidence="4">1-1 BBBD Race 1</strain>
    </source>
</reference>
<dbReference type="GO" id="GO:0000049">
    <property type="term" value="F:tRNA binding"/>
    <property type="evidence" value="ECO:0007669"/>
    <property type="project" value="TreeGrafter"/>
</dbReference>
<dbReference type="InterPro" id="IPR029063">
    <property type="entry name" value="SAM-dependent_MTases_sf"/>
</dbReference>
<evidence type="ECO:0000256" key="2">
    <source>
        <dbReference type="ARBA" id="ARBA00022679"/>
    </source>
</evidence>
<evidence type="ECO:0000313" key="6">
    <source>
        <dbReference type="Proteomes" id="UP000005240"/>
    </source>
</evidence>
<protein>
    <submittedName>
        <fullName evidence="5">Methyltransf_11 domain-containing protein</fullName>
    </submittedName>
</protein>
<dbReference type="EnsemblFungi" id="PTTG_06533-t43_1">
    <property type="protein sequence ID" value="PTTG_06533-t43_1-p1"/>
    <property type="gene ID" value="PTTG_06533"/>
</dbReference>
<name>A0A180GSS7_PUCT1</name>
<dbReference type="GO" id="GO:0005634">
    <property type="term" value="C:nucleus"/>
    <property type="evidence" value="ECO:0007669"/>
    <property type="project" value="TreeGrafter"/>
</dbReference>
<evidence type="ECO:0000313" key="4">
    <source>
        <dbReference type="EMBL" id="OAV95439.1"/>
    </source>
</evidence>
<accession>A0A180GSS7</accession>
<dbReference type="STRING" id="630390.A0A180GSS7"/>
<keyword evidence="1" id="KW-0489">Methyltransferase</keyword>
<dbReference type="AlphaFoldDB" id="A0A180GSS7"/>
<dbReference type="Gene3D" id="3.40.50.150">
    <property type="entry name" value="Vaccinia Virus protein VP39"/>
    <property type="match status" value="1"/>
</dbReference>
<keyword evidence="2" id="KW-0808">Transferase</keyword>
<dbReference type="InterPro" id="IPR013216">
    <property type="entry name" value="Methyltransf_11"/>
</dbReference>
<reference evidence="5 6" key="3">
    <citation type="journal article" date="2017" name="G3 (Bethesda)">
        <title>Comparative analysis highlights variable genome content of wheat rusts and divergence of the mating loci.</title>
        <authorList>
            <person name="Cuomo C.A."/>
            <person name="Bakkeren G."/>
            <person name="Khalil H.B."/>
            <person name="Panwar V."/>
            <person name="Joly D."/>
            <person name="Linning R."/>
            <person name="Sakthikumar S."/>
            <person name="Song X."/>
            <person name="Adiconis X."/>
            <person name="Fan L."/>
            <person name="Goldberg J.M."/>
            <person name="Levin J.Z."/>
            <person name="Young S."/>
            <person name="Zeng Q."/>
            <person name="Anikster Y."/>
            <person name="Bruce M."/>
            <person name="Wang M."/>
            <person name="Yin C."/>
            <person name="McCallum B."/>
            <person name="Szabo L.J."/>
            <person name="Hulbert S."/>
            <person name="Chen X."/>
            <person name="Fellers J.P."/>
        </authorList>
    </citation>
    <scope>NUCLEOTIDE SEQUENCE</scope>
    <source>
        <strain evidence="5">isolate 1-1 / race 1 (BBBD)</strain>
        <strain evidence="6">Isolate 1-1 / race 1 (BBBD)</strain>
    </source>
</reference>
<reference evidence="4" key="1">
    <citation type="submission" date="2009-11" db="EMBL/GenBank/DDBJ databases">
        <authorList>
            <consortium name="The Broad Institute Genome Sequencing Platform"/>
            <person name="Ward D."/>
            <person name="Feldgarden M."/>
            <person name="Earl A."/>
            <person name="Young S.K."/>
            <person name="Zeng Q."/>
            <person name="Koehrsen M."/>
            <person name="Alvarado L."/>
            <person name="Berlin A."/>
            <person name="Bochicchio J."/>
            <person name="Borenstein D."/>
            <person name="Chapman S.B."/>
            <person name="Chen Z."/>
            <person name="Engels R."/>
            <person name="Freedman E."/>
            <person name="Gellesch M."/>
            <person name="Goldberg J."/>
            <person name="Griggs A."/>
            <person name="Gujja S."/>
            <person name="Heilman E."/>
            <person name="Heiman D."/>
            <person name="Hepburn T."/>
            <person name="Howarth C."/>
            <person name="Jen D."/>
            <person name="Larson L."/>
            <person name="Lewis B."/>
            <person name="Mehta T."/>
            <person name="Park D."/>
            <person name="Pearson M."/>
            <person name="Roberts A."/>
            <person name="Saif S."/>
            <person name="Shea T."/>
            <person name="Shenoy N."/>
            <person name="Sisk P."/>
            <person name="Stolte C."/>
            <person name="Sykes S."/>
            <person name="Thomson T."/>
            <person name="Walk T."/>
            <person name="White J."/>
            <person name="Yandava C."/>
            <person name="Izard J."/>
            <person name="Baranova O.V."/>
            <person name="Blanton J.M."/>
            <person name="Tanner A.C."/>
            <person name="Dewhirst F.E."/>
            <person name="Haas B."/>
            <person name="Nusbaum C."/>
            <person name="Birren B."/>
        </authorList>
    </citation>
    <scope>NUCLEOTIDE SEQUENCE [LARGE SCALE GENOMIC DNA]</scope>
    <source>
        <strain evidence="4">1-1 BBBD Race 1</strain>
    </source>
</reference>
<reference evidence="5" key="4">
    <citation type="submission" date="2025-05" db="UniProtKB">
        <authorList>
            <consortium name="EnsemblFungi"/>
        </authorList>
    </citation>
    <scope>IDENTIFICATION</scope>
    <source>
        <strain evidence="5">isolate 1-1 / race 1 (BBBD)</strain>
    </source>
</reference>
<evidence type="ECO:0000259" key="3">
    <source>
        <dbReference type="Pfam" id="PF08241"/>
    </source>
</evidence>
<keyword evidence="6" id="KW-1185">Reference proteome</keyword>
<feature type="domain" description="Methyltransferase type 11" evidence="3">
    <location>
        <begin position="155"/>
        <end position="219"/>
    </location>
</feature>
<dbReference type="PANTHER" id="PTHR13069">
    <property type="entry name" value="ALKYLATED DNA REPAIR PROTEIN ALKB HOMOLOG 8"/>
    <property type="match status" value="1"/>
</dbReference>
<dbReference type="GO" id="GO:0030488">
    <property type="term" value="P:tRNA methylation"/>
    <property type="evidence" value="ECO:0007669"/>
    <property type="project" value="TreeGrafter"/>
</dbReference>
<evidence type="ECO:0000256" key="1">
    <source>
        <dbReference type="ARBA" id="ARBA00022603"/>
    </source>
</evidence>
<dbReference type="EMBL" id="ADAS02000028">
    <property type="protein sequence ID" value="OAV95439.1"/>
    <property type="molecule type" value="Genomic_DNA"/>
</dbReference>
<dbReference type="SUPFAM" id="SSF53335">
    <property type="entry name" value="S-adenosyl-L-methionine-dependent methyltransferases"/>
    <property type="match status" value="1"/>
</dbReference>
<proteinExistence type="predicted"/>
<organism evidence="4">
    <name type="scientific">Puccinia triticina (isolate 1-1 / race 1 (BBBD))</name>
    <name type="common">Brown leaf rust fungus</name>
    <dbReference type="NCBI Taxonomy" id="630390"/>
    <lineage>
        <taxon>Eukaryota</taxon>
        <taxon>Fungi</taxon>
        <taxon>Dikarya</taxon>
        <taxon>Basidiomycota</taxon>
        <taxon>Pucciniomycotina</taxon>
        <taxon>Pucciniomycetes</taxon>
        <taxon>Pucciniales</taxon>
        <taxon>Pucciniaceae</taxon>
        <taxon>Puccinia</taxon>
    </lineage>
</organism>
<dbReference type="Pfam" id="PF08241">
    <property type="entry name" value="Methyltransf_11"/>
    <property type="match status" value="1"/>
</dbReference>
<dbReference type="PANTHER" id="PTHR13069:SF21">
    <property type="entry name" value="ALKYLATED DNA REPAIR PROTEIN ALKB HOMOLOG 8"/>
    <property type="match status" value="1"/>
</dbReference>
<dbReference type="GO" id="GO:0008757">
    <property type="term" value="F:S-adenosylmethionine-dependent methyltransferase activity"/>
    <property type="evidence" value="ECO:0007669"/>
    <property type="project" value="InterPro"/>
</dbReference>
<evidence type="ECO:0000313" key="5">
    <source>
        <dbReference type="EnsemblFungi" id="PTTG_06533-t43_1-p1"/>
    </source>
</evidence>
<dbReference type="Proteomes" id="UP000005240">
    <property type="component" value="Unassembled WGS sequence"/>
</dbReference>
<dbReference type="InterPro" id="IPR051422">
    <property type="entry name" value="AlkB_tRNA_MeTrf/Diox"/>
</dbReference>
<dbReference type="GO" id="GO:0106335">
    <property type="term" value="F:tRNA (5-carboxymethyluridine(34)-5-O)-methyltransferase activity"/>
    <property type="evidence" value="ECO:0007669"/>
    <property type="project" value="TreeGrafter"/>
</dbReference>
<dbReference type="CDD" id="cd02440">
    <property type="entry name" value="AdoMet_MTases"/>
    <property type="match status" value="1"/>
</dbReference>
<dbReference type="VEuPathDB" id="FungiDB:PTTG_06533"/>
<sequence length="375" mass="41980">MMAWWCFVAGPGWDFVVAGLLCLARPAAINLVITSTGTSHFDQLQPHRYHAMRSDDQAPECTGAAYEQQHVHKVYESIAAHFSQTRYKPWPIVADFLDRQPVGSIGLDAGSGNGKYLHGHNITTQIKNGPSNPSQQIALGGRPPGQVLEEEPRYFMLGLDRSASLLSLSQHIHSVPELVHGDCLSLPFRSNLIFDFAISIATLHHLSTPERRLEAIKLLLSSVKPSHPSRTGRILIFVWAHEQGEKSRRKWAKGTLLPAPKLGSTASATSLEPDLENIEELANLQDVLVPWVLNNHADDKTTDKAKTYNRYYHLFREGELVELVKRAAESLELCFNQIDSNTPESPLSHQKDCCLIKGHGWEADNWWVEIELKTH</sequence>
<gene>
    <name evidence="4" type="ORF">PTTG_06533</name>
</gene>
<dbReference type="OrthoDB" id="271595at2759"/>
<dbReference type="GO" id="GO:0002098">
    <property type="term" value="P:tRNA wobble uridine modification"/>
    <property type="evidence" value="ECO:0007669"/>
    <property type="project" value="TreeGrafter"/>
</dbReference>
<dbReference type="GO" id="GO:0005737">
    <property type="term" value="C:cytoplasm"/>
    <property type="evidence" value="ECO:0007669"/>
    <property type="project" value="TreeGrafter"/>
</dbReference>